<sequence length="38" mass="4183">SVFSDGYPSDWEKGCELASQVLNRQIAIPVKEGEENDA</sequence>
<organism evidence="1">
    <name type="scientific">marine sediment metagenome</name>
    <dbReference type="NCBI Taxonomy" id="412755"/>
    <lineage>
        <taxon>unclassified sequences</taxon>
        <taxon>metagenomes</taxon>
        <taxon>ecological metagenomes</taxon>
    </lineage>
</organism>
<evidence type="ECO:0000313" key="1">
    <source>
        <dbReference type="EMBL" id="KKK95936.1"/>
    </source>
</evidence>
<dbReference type="EMBL" id="LAZR01046695">
    <property type="protein sequence ID" value="KKK95936.1"/>
    <property type="molecule type" value="Genomic_DNA"/>
</dbReference>
<accession>A0A0F9CGX4</accession>
<proteinExistence type="predicted"/>
<reference evidence="1" key="1">
    <citation type="journal article" date="2015" name="Nature">
        <title>Complex archaea that bridge the gap between prokaryotes and eukaryotes.</title>
        <authorList>
            <person name="Spang A."/>
            <person name="Saw J.H."/>
            <person name="Jorgensen S.L."/>
            <person name="Zaremba-Niedzwiedzka K."/>
            <person name="Martijn J."/>
            <person name="Lind A.E."/>
            <person name="van Eijk R."/>
            <person name="Schleper C."/>
            <person name="Guy L."/>
            <person name="Ettema T.J."/>
        </authorList>
    </citation>
    <scope>NUCLEOTIDE SEQUENCE</scope>
</reference>
<name>A0A0F9CGX4_9ZZZZ</name>
<gene>
    <name evidence="1" type="ORF">LCGC14_2667860</name>
</gene>
<feature type="non-terminal residue" evidence="1">
    <location>
        <position position="1"/>
    </location>
</feature>
<dbReference type="AlphaFoldDB" id="A0A0F9CGX4"/>
<protein>
    <submittedName>
        <fullName evidence="1">Uncharacterized protein</fullName>
    </submittedName>
</protein>
<comment type="caution">
    <text evidence="1">The sequence shown here is derived from an EMBL/GenBank/DDBJ whole genome shotgun (WGS) entry which is preliminary data.</text>
</comment>